<proteinExistence type="predicted"/>
<dbReference type="KEGG" id="tcu:Tcur_2917"/>
<dbReference type="HOGENOM" id="CLU_1905766_0_0_11"/>
<keyword evidence="3" id="KW-1185">Reference proteome</keyword>
<reference evidence="2 3" key="1">
    <citation type="journal article" date="2011" name="Stand. Genomic Sci.">
        <title>Complete genome sequence of Thermomonospora curvata type strain (B9).</title>
        <authorList>
            <person name="Chertkov O."/>
            <person name="Sikorski J."/>
            <person name="Nolan M."/>
            <person name="Lapidus A."/>
            <person name="Lucas S."/>
            <person name="Del Rio T.G."/>
            <person name="Tice H."/>
            <person name="Cheng J.F."/>
            <person name="Goodwin L."/>
            <person name="Pitluck S."/>
            <person name="Liolios K."/>
            <person name="Ivanova N."/>
            <person name="Mavromatis K."/>
            <person name="Mikhailova N."/>
            <person name="Ovchinnikova G."/>
            <person name="Pati A."/>
            <person name="Chen A."/>
            <person name="Palaniappan K."/>
            <person name="Djao O.D."/>
            <person name="Land M."/>
            <person name="Hauser L."/>
            <person name="Chang Y.J."/>
            <person name="Jeffries C.D."/>
            <person name="Brettin T."/>
            <person name="Han C."/>
            <person name="Detter J.C."/>
            <person name="Rohde M."/>
            <person name="Goker M."/>
            <person name="Woyke T."/>
            <person name="Bristow J."/>
            <person name="Eisen J.A."/>
            <person name="Markowitz V."/>
            <person name="Hugenholtz P."/>
            <person name="Klenk H.P."/>
            <person name="Kyrpides N.C."/>
        </authorList>
    </citation>
    <scope>NUCLEOTIDE SEQUENCE [LARGE SCALE GENOMIC DNA]</scope>
    <source>
        <strain evidence="3">ATCC 19995 / DSM 43183 / JCM 3096 / KCTC 9072 / NBRC 15933 / NCIMB 10081 / Henssen B9</strain>
    </source>
</reference>
<evidence type="ECO:0000313" key="3">
    <source>
        <dbReference type="Proteomes" id="UP000001918"/>
    </source>
</evidence>
<dbReference type="OrthoDB" id="4772576at2"/>
<feature type="domain" description="Cell wall-active antibiotics response LiaF-like C-terminal" evidence="1">
    <location>
        <begin position="39"/>
        <end position="88"/>
    </location>
</feature>
<gene>
    <name evidence="2" type="ordered locus">Tcur_2917</name>
</gene>
<sequence>MMRGVNSPETSPRPRRESANISAVFTKVERSGRWLVEPDTAVRVVFGRAELDFRQAVLSSQEVTVTIRCLFGGVTVKIPPGVKLDIASLTPPLGGFAFSQDQNYGQPGDDAPTIRLSGSLLLGKLDIRRDQAV</sequence>
<protein>
    <recommendedName>
        <fullName evidence="1">Cell wall-active antibiotics response LiaF-like C-terminal domain-containing protein</fullName>
    </recommendedName>
</protein>
<organism evidence="2 3">
    <name type="scientific">Thermomonospora curvata (strain ATCC 19995 / DSM 43183 / JCM 3096 / KCTC 9072 / NBRC 15933 / NCIMB 10081 / Henssen B9)</name>
    <dbReference type="NCBI Taxonomy" id="471852"/>
    <lineage>
        <taxon>Bacteria</taxon>
        <taxon>Bacillati</taxon>
        <taxon>Actinomycetota</taxon>
        <taxon>Actinomycetes</taxon>
        <taxon>Streptosporangiales</taxon>
        <taxon>Thermomonosporaceae</taxon>
        <taxon>Thermomonospora</taxon>
    </lineage>
</organism>
<dbReference type="Pfam" id="PF09922">
    <property type="entry name" value="LiaF-like_C"/>
    <property type="match status" value="1"/>
</dbReference>
<evidence type="ECO:0000313" key="2">
    <source>
        <dbReference type="EMBL" id="ACY98459.1"/>
    </source>
</evidence>
<dbReference type="PANTHER" id="PTHR40763:SF5">
    <property type="entry name" value="MEMBRANE PROTEIN"/>
    <property type="match status" value="1"/>
</dbReference>
<name>D1A7T7_THECD</name>
<dbReference type="STRING" id="471852.Tcur_2917"/>
<dbReference type="eggNOG" id="COG4758">
    <property type="taxonomic scope" value="Bacteria"/>
</dbReference>
<dbReference type="Proteomes" id="UP000001918">
    <property type="component" value="Chromosome"/>
</dbReference>
<dbReference type="InterPro" id="IPR024425">
    <property type="entry name" value="LiaF-like_C"/>
</dbReference>
<dbReference type="PANTHER" id="PTHR40763">
    <property type="entry name" value="MEMBRANE PROTEIN-RELATED"/>
    <property type="match status" value="1"/>
</dbReference>
<accession>D1A7T7</accession>
<evidence type="ECO:0000259" key="1">
    <source>
        <dbReference type="Pfam" id="PF09922"/>
    </source>
</evidence>
<dbReference type="EMBL" id="CP001738">
    <property type="protein sequence ID" value="ACY98459.1"/>
    <property type="molecule type" value="Genomic_DNA"/>
</dbReference>
<dbReference type="AlphaFoldDB" id="D1A7T7"/>